<comment type="caution">
    <text evidence="2">The sequence shown here is derived from an EMBL/GenBank/DDBJ whole genome shotgun (WGS) entry which is preliminary data.</text>
</comment>
<dbReference type="Gene3D" id="3.40.30.10">
    <property type="entry name" value="Glutaredoxin"/>
    <property type="match status" value="1"/>
</dbReference>
<gene>
    <name evidence="2" type="ORF">Pla111_19940</name>
</gene>
<dbReference type="Proteomes" id="UP000318995">
    <property type="component" value="Unassembled WGS sequence"/>
</dbReference>
<sequence>MSLDTTTALAQRAFGRRPIVVSEGPLPDIDVLTETGQPIKVRDLIDGRYTVLKTGCLTCPEFFRAYGEVEAASIDYADKEVNFYYVMQSLRHPEREGYVQAQNPTERLRHLAEAKKKLATRVPWIADAIDDSFRVTMRTNSNSVFLISPSGEIVYAADRMNDDGLRRALTRHVGPVENATSVHELDLPRLQRVRLVNAPSDVRVERPEGMVILSTTAEKPADTYYVKLRAEGEPKLLETGKGRLFLGFYPDPIHGAKWNNLAPAMKYELTLPEGVAATPAGAEAKRGPGDSDTEPRQFWVDIAAEEPPSEIVVTLHYYACTATLCEAKSHRYTLTLEPEDKNSRTFGFNRGQRRRSGGGDRPSRVQRLGPTR</sequence>
<reference evidence="2 3" key="1">
    <citation type="submission" date="2019-02" db="EMBL/GenBank/DDBJ databases">
        <title>Deep-cultivation of Planctomycetes and their phenomic and genomic characterization uncovers novel biology.</title>
        <authorList>
            <person name="Wiegand S."/>
            <person name="Jogler M."/>
            <person name="Boedeker C."/>
            <person name="Pinto D."/>
            <person name="Vollmers J."/>
            <person name="Rivas-Marin E."/>
            <person name="Kohn T."/>
            <person name="Peeters S.H."/>
            <person name="Heuer A."/>
            <person name="Rast P."/>
            <person name="Oberbeckmann S."/>
            <person name="Bunk B."/>
            <person name="Jeske O."/>
            <person name="Meyerdierks A."/>
            <person name="Storesund J.E."/>
            <person name="Kallscheuer N."/>
            <person name="Luecker S."/>
            <person name="Lage O.M."/>
            <person name="Pohl T."/>
            <person name="Merkel B.J."/>
            <person name="Hornburger P."/>
            <person name="Mueller R.-W."/>
            <person name="Bruemmer F."/>
            <person name="Labrenz M."/>
            <person name="Spormann A.M."/>
            <person name="Op Den Camp H."/>
            <person name="Overmann J."/>
            <person name="Amann R."/>
            <person name="Jetten M.S.M."/>
            <person name="Mascher T."/>
            <person name="Medema M.H."/>
            <person name="Devos D.P."/>
            <person name="Kaster A.-K."/>
            <person name="Ovreas L."/>
            <person name="Rohde M."/>
            <person name="Galperin M.Y."/>
            <person name="Jogler C."/>
        </authorList>
    </citation>
    <scope>NUCLEOTIDE SEQUENCE [LARGE SCALE GENOMIC DNA]</scope>
    <source>
        <strain evidence="2 3">Pla111</strain>
    </source>
</reference>
<dbReference type="InterPro" id="IPR036249">
    <property type="entry name" value="Thioredoxin-like_sf"/>
</dbReference>
<dbReference type="OrthoDB" id="278651at2"/>
<dbReference type="AlphaFoldDB" id="A0A5C5WB98"/>
<dbReference type="SUPFAM" id="SSF52833">
    <property type="entry name" value="Thioredoxin-like"/>
    <property type="match status" value="1"/>
</dbReference>
<feature type="region of interest" description="Disordered" evidence="1">
    <location>
        <begin position="341"/>
        <end position="372"/>
    </location>
</feature>
<dbReference type="EMBL" id="SJPH01000003">
    <property type="protein sequence ID" value="TWT46892.1"/>
    <property type="molecule type" value="Genomic_DNA"/>
</dbReference>
<evidence type="ECO:0000313" key="3">
    <source>
        <dbReference type="Proteomes" id="UP000318995"/>
    </source>
</evidence>
<proteinExistence type="predicted"/>
<protein>
    <recommendedName>
        <fullName evidence="4">Thioredoxin domain-containing protein</fullName>
    </recommendedName>
</protein>
<accession>A0A5C5WB98</accession>
<keyword evidence="3" id="KW-1185">Reference proteome</keyword>
<name>A0A5C5WB98_9BACT</name>
<evidence type="ECO:0008006" key="4">
    <source>
        <dbReference type="Google" id="ProtNLM"/>
    </source>
</evidence>
<evidence type="ECO:0000313" key="2">
    <source>
        <dbReference type="EMBL" id="TWT46892.1"/>
    </source>
</evidence>
<dbReference type="RefSeq" id="WP_146573755.1">
    <property type="nucleotide sequence ID" value="NZ_SJPH01000003.1"/>
</dbReference>
<organism evidence="2 3">
    <name type="scientific">Botrimarina hoheduenensis</name>
    <dbReference type="NCBI Taxonomy" id="2528000"/>
    <lineage>
        <taxon>Bacteria</taxon>
        <taxon>Pseudomonadati</taxon>
        <taxon>Planctomycetota</taxon>
        <taxon>Planctomycetia</taxon>
        <taxon>Pirellulales</taxon>
        <taxon>Lacipirellulaceae</taxon>
        <taxon>Botrimarina</taxon>
    </lineage>
</organism>
<evidence type="ECO:0000256" key="1">
    <source>
        <dbReference type="SAM" id="MobiDB-lite"/>
    </source>
</evidence>